<evidence type="ECO:0008006" key="4">
    <source>
        <dbReference type="Google" id="ProtNLM"/>
    </source>
</evidence>
<dbReference type="Proteomes" id="UP000018208">
    <property type="component" value="Unassembled WGS sequence"/>
</dbReference>
<dbReference type="AlphaFoldDB" id="V6M3B5"/>
<gene>
    <name evidence="1" type="ORF">SS50377_12168</name>
    <name evidence="2" type="ORF">SS50377_26364</name>
</gene>
<sequence length="476" mass="54472">MDQNQQGTVSLVSSSNKPNTVLFPAASYVSKSIQLQDSPETLNILSFSDLQSSRKLPNELGVNPKTQLLNTLQLNTNLAIQEIESTYAQISEDLIKQKQNLLTQLISHQQTTESQIQNDQITFAVAYKVLSNQQLVSTFRLEIEEPKNLIFETLQYQLSQDAFRPGLIVRKIEQDAVFRPINLEISLPQNIFKKIFGDKTLNQLSVVKTCSFGNYQNVPIWCSGGVISVLKNEVNKREYQYLKESQKTLNLSSSIGIEDICQSLANSAILKEKDFLSFRKESDNITNSILELNSTYLGMLDELKSKQENIEFLAQDIMKLTPKANNEKKQILLNEKVSEYSMVYAEFEQFCSQFSQQEFVVFKKFRTVMQGLNIILPDIYVNLYHICNFAEIPELYSPVIKHDREVFKVKEEQIPSDSIGVAIGIHKFKAENPNEISIIKNQKYYVFSISEWANVCKLDEPDKRGIAPWKCLRAEQ</sequence>
<reference evidence="2" key="2">
    <citation type="submission" date="2020-12" db="EMBL/GenBank/DDBJ databases">
        <title>New Spironucleus salmonicida genome in near-complete chromosomes.</title>
        <authorList>
            <person name="Xu F."/>
            <person name="Kurt Z."/>
            <person name="Jimenez-Gonzalez A."/>
            <person name="Astvaldsson A."/>
            <person name="Andersson J.O."/>
            <person name="Svard S.G."/>
        </authorList>
    </citation>
    <scope>NUCLEOTIDE SEQUENCE</scope>
    <source>
        <strain evidence="2">ATCC 50377</strain>
    </source>
</reference>
<accession>V6M3B5</accession>
<protein>
    <recommendedName>
        <fullName evidence="4">SH3 domain-containing protein</fullName>
    </recommendedName>
</protein>
<proteinExistence type="predicted"/>
<evidence type="ECO:0000313" key="1">
    <source>
        <dbReference type="EMBL" id="EST47769.1"/>
    </source>
</evidence>
<dbReference type="EMBL" id="KI546035">
    <property type="protein sequence ID" value="EST47769.1"/>
    <property type="molecule type" value="Genomic_DNA"/>
</dbReference>
<organism evidence="1">
    <name type="scientific">Spironucleus salmonicida</name>
    <dbReference type="NCBI Taxonomy" id="348837"/>
    <lineage>
        <taxon>Eukaryota</taxon>
        <taxon>Metamonada</taxon>
        <taxon>Diplomonadida</taxon>
        <taxon>Hexamitidae</taxon>
        <taxon>Hexamitinae</taxon>
        <taxon>Spironucleus</taxon>
    </lineage>
</organism>
<evidence type="ECO:0000313" key="2">
    <source>
        <dbReference type="EMBL" id="KAH0572155.1"/>
    </source>
</evidence>
<name>V6M3B5_9EUKA</name>
<evidence type="ECO:0000313" key="3">
    <source>
        <dbReference type="Proteomes" id="UP000018208"/>
    </source>
</evidence>
<keyword evidence="3" id="KW-1185">Reference proteome</keyword>
<reference evidence="1 2" key="1">
    <citation type="journal article" date="2014" name="PLoS Genet.">
        <title>The Genome of Spironucleus salmonicida Highlights a Fish Pathogen Adapted to Fluctuating Environments.</title>
        <authorList>
            <person name="Xu F."/>
            <person name="Jerlstrom-Hultqvist J."/>
            <person name="Einarsson E."/>
            <person name="Astvaldsson A."/>
            <person name="Svard S.G."/>
            <person name="Andersson J.O."/>
        </authorList>
    </citation>
    <scope>NUCLEOTIDE SEQUENCE</scope>
    <source>
        <strain evidence="2">ATCC 50377</strain>
    </source>
</reference>
<dbReference type="VEuPathDB" id="GiardiaDB:SS50377_26364"/>
<dbReference type="EMBL" id="AUWU02000006">
    <property type="protein sequence ID" value="KAH0572155.1"/>
    <property type="molecule type" value="Genomic_DNA"/>
</dbReference>